<reference evidence="1 2" key="1">
    <citation type="submission" date="2018-07" db="EMBL/GenBank/DDBJ databases">
        <title>Genome analysis of Runella aurantiaca.</title>
        <authorList>
            <person name="Yang X."/>
        </authorList>
    </citation>
    <scope>NUCLEOTIDE SEQUENCE [LARGE SCALE GENOMIC DNA]</scope>
    <source>
        <strain evidence="1 2">YX9</strain>
    </source>
</reference>
<proteinExistence type="predicted"/>
<protein>
    <submittedName>
        <fullName evidence="1">Uncharacterized protein</fullName>
    </submittedName>
</protein>
<comment type="caution">
    <text evidence="1">The sequence shown here is derived from an EMBL/GenBank/DDBJ whole genome shotgun (WGS) entry which is preliminary data.</text>
</comment>
<dbReference type="Proteomes" id="UP000253141">
    <property type="component" value="Unassembled WGS sequence"/>
</dbReference>
<dbReference type="OrthoDB" id="9943638at2"/>
<dbReference type="AlphaFoldDB" id="A0A369IAN2"/>
<name>A0A369IAN2_9BACT</name>
<accession>A0A369IAN2</accession>
<dbReference type="EMBL" id="QPIW01000018">
    <property type="protein sequence ID" value="RDB04264.1"/>
    <property type="molecule type" value="Genomic_DNA"/>
</dbReference>
<sequence>MSILRYHDAHILVKTQKNKNFCWAACIEMVTAKYNKSLIPALKSDALEKDRFSFQCILADKQVELLRGKKHIEFNFGHCLTCDPLGDTTLRRGSNLYQQLFKQVCQIDCTQFKLKGFPDWRFIEEQTAKGFAIIVSGIYIPSCPGASHAVVITGCFLEKNHQGDYVHWVIANDPFVTAPCLSKKARKTAWIYEELIKSHEAASHDVDDHKPLIYVTDFVPMSSKTVIKKSPRKLRAANSNDGTYPALKDEELESGVEALLKSLFDTQNNSFLYTHFGFKKQTKMDPKGVIPYQTLGNFKNTLQENEPIPKDLTTGKANCLVLK</sequence>
<dbReference type="RefSeq" id="WP_147277127.1">
    <property type="nucleotide sequence ID" value="NZ_QPIW01000018.1"/>
</dbReference>
<organism evidence="1 2">
    <name type="scientific">Runella aurantiaca</name>
    <dbReference type="NCBI Taxonomy" id="2282308"/>
    <lineage>
        <taxon>Bacteria</taxon>
        <taxon>Pseudomonadati</taxon>
        <taxon>Bacteroidota</taxon>
        <taxon>Cytophagia</taxon>
        <taxon>Cytophagales</taxon>
        <taxon>Spirosomataceae</taxon>
        <taxon>Runella</taxon>
    </lineage>
</organism>
<evidence type="ECO:0000313" key="2">
    <source>
        <dbReference type="Proteomes" id="UP000253141"/>
    </source>
</evidence>
<gene>
    <name evidence="1" type="ORF">DVG78_19960</name>
</gene>
<keyword evidence="2" id="KW-1185">Reference proteome</keyword>
<evidence type="ECO:0000313" key="1">
    <source>
        <dbReference type="EMBL" id="RDB04264.1"/>
    </source>
</evidence>